<dbReference type="Pfam" id="PF02627">
    <property type="entry name" value="CMD"/>
    <property type="match status" value="1"/>
</dbReference>
<dbReference type="PANTHER" id="PTHR34846:SF5">
    <property type="entry name" value="CARBOXYMUCONOLACTONE DECARBOXYLASE-LIKE DOMAIN-CONTAINING PROTEIN"/>
    <property type="match status" value="1"/>
</dbReference>
<dbReference type="InterPro" id="IPR029032">
    <property type="entry name" value="AhpD-like"/>
</dbReference>
<dbReference type="SUPFAM" id="SSF69118">
    <property type="entry name" value="AhpD-like"/>
    <property type="match status" value="1"/>
</dbReference>
<comment type="caution">
    <text evidence="2">The sequence shown here is derived from an EMBL/GenBank/DDBJ whole genome shotgun (WGS) entry which is preliminary data.</text>
</comment>
<proteinExistence type="predicted"/>
<evidence type="ECO:0000259" key="1">
    <source>
        <dbReference type="Pfam" id="PF02627"/>
    </source>
</evidence>
<evidence type="ECO:0000313" key="3">
    <source>
        <dbReference type="Proteomes" id="UP000321638"/>
    </source>
</evidence>
<dbReference type="GO" id="GO:0051920">
    <property type="term" value="F:peroxiredoxin activity"/>
    <property type="evidence" value="ECO:0007669"/>
    <property type="project" value="InterPro"/>
</dbReference>
<feature type="domain" description="Carboxymuconolactone decarboxylase-like" evidence="1">
    <location>
        <begin position="139"/>
        <end position="198"/>
    </location>
</feature>
<accession>A0A5C8PCX1</accession>
<dbReference type="Proteomes" id="UP000321638">
    <property type="component" value="Unassembled WGS sequence"/>
</dbReference>
<gene>
    <name evidence="2" type="ORF">FHP25_29115</name>
</gene>
<dbReference type="InterPro" id="IPR003779">
    <property type="entry name" value="CMD-like"/>
</dbReference>
<dbReference type="EMBL" id="VDUZ01000041">
    <property type="protein sequence ID" value="TXL71601.1"/>
    <property type="molecule type" value="Genomic_DNA"/>
</dbReference>
<reference evidence="2 3" key="1">
    <citation type="submission" date="2019-06" db="EMBL/GenBank/DDBJ databases">
        <title>New taxonomy in bacterial strain CC-CFT640, isolated from vineyard.</title>
        <authorList>
            <person name="Lin S.-Y."/>
            <person name="Tsai C.-F."/>
            <person name="Young C.-C."/>
        </authorList>
    </citation>
    <scope>NUCLEOTIDE SEQUENCE [LARGE SCALE GENOMIC DNA]</scope>
    <source>
        <strain evidence="2 3">CC-CFT640</strain>
    </source>
</reference>
<dbReference type="PANTHER" id="PTHR34846">
    <property type="entry name" value="4-CARBOXYMUCONOLACTONE DECARBOXYLASE FAMILY PROTEIN (AFU_ORTHOLOGUE AFUA_6G11590)"/>
    <property type="match status" value="1"/>
</dbReference>
<sequence length="278" mass="31903">MVRRPHGARQDPLERLGGGRRVRQLHGRVAVQQKIRCMHPYHLHRKCRGIRRRSVPAADGVVHAQLVMWFMRKRDSTPMRSALASAPTRTERRIEVIKRTQRIPMRDLATLAAEDRETVEKNAMNGQVFNIFKVLAHHPKLVKRWTPFAGHILSKQSLPFRDRELLILRIGWLNQAEYEFAQHELIARRGGVSEQDIEKIKQGPKGSWNEHEAALMQAADDLYENSVVSDATWATLSKAYSTEQMMDVVFTIGQYNLVSWALNSFGVPLDDFLPKAKA</sequence>
<name>A0A5C8PCX1_9HYPH</name>
<dbReference type="OrthoDB" id="4704294at2"/>
<keyword evidence="3" id="KW-1185">Reference proteome</keyword>
<protein>
    <submittedName>
        <fullName evidence="2">Carboxymuconolactone decarboxylase family protein</fullName>
    </submittedName>
</protein>
<evidence type="ECO:0000313" key="2">
    <source>
        <dbReference type="EMBL" id="TXL71601.1"/>
    </source>
</evidence>
<dbReference type="AlphaFoldDB" id="A0A5C8PCX1"/>
<organism evidence="2 3">
    <name type="scientific">Vineibacter terrae</name>
    <dbReference type="NCBI Taxonomy" id="2586908"/>
    <lineage>
        <taxon>Bacteria</taxon>
        <taxon>Pseudomonadati</taxon>
        <taxon>Pseudomonadota</taxon>
        <taxon>Alphaproteobacteria</taxon>
        <taxon>Hyphomicrobiales</taxon>
        <taxon>Vineibacter</taxon>
    </lineage>
</organism>
<dbReference type="Gene3D" id="1.20.1290.10">
    <property type="entry name" value="AhpD-like"/>
    <property type="match status" value="1"/>
</dbReference>